<protein>
    <submittedName>
        <fullName evidence="2">Uncharacterized protein</fullName>
    </submittedName>
</protein>
<reference evidence="2 3" key="1">
    <citation type="submission" date="2024-02" db="EMBL/GenBank/DDBJ databases">
        <title>Discinaceae phylogenomics.</title>
        <authorList>
            <person name="Dirks A.C."/>
            <person name="James T.Y."/>
        </authorList>
    </citation>
    <scope>NUCLEOTIDE SEQUENCE [LARGE SCALE GENOMIC DNA]</scope>
    <source>
        <strain evidence="2 3">ACD0624</strain>
    </source>
</reference>
<name>A0ABR3GN89_9PEZI</name>
<evidence type="ECO:0000313" key="2">
    <source>
        <dbReference type="EMBL" id="KAL0637382.1"/>
    </source>
</evidence>
<comment type="caution">
    <text evidence="2">The sequence shown here is derived from an EMBL/GenBank/DDBJ whole genome shotgun (WGS) entry which is preliminary data.</text>
</comment>
<organism evidence="2 3">
    <name type="scientific">Discina gigas</name>
    <dbReference type="NCBI Taxonomy" id="1032678"/>
    <lineage>
        <taxon>Eukaryota</taxon>
        <taxon>Fungi</taxon>
        <taxon>Dikarya</taxon>
        <taxon>Ascomycota</taxon>
        <taxon>Pezizomycotina</taxon>
        <taxon>Pezizomycetes</taxon>
        <taxon>Pezizales</taxon>
        <taxon>Discinaceae</taxon>
        <taxon>Discina</taxon>
    </lineage>
</organism>
<gene>
    <name evidence="2" type="ORF">Q9L58_003585</name>
</gene>
<feature type="region of interest" description="Disordered" evidence="1">
    <location>
        <begin position="104"/>
        <end position="128"/>
    </location>
</feature>
<accession>A0ABR3GN89</accession>
<sequence>MSDDGFEDDFDTGFGFYDELDYQEDDDLSALVDSMAETAFAQGEPIWDEFDAEYDTAEYHSDWSYYSDGGFFSDEEQTGEEGGKKKKSTVGQVVGGVTGAAGVTESVGRGTGEKTTAAKVAGRPARKRRRLIVDESEKGALESSPTPGKVTSTVIVPPVTTTVKKKPTELGKVNEVDKMIDPDKDSAKISLGAGVAAIRASMKRKPSTDEVPVSP</sequence>
<proteinExistence type="predicted"/>
<keyword evidence="3" id="KW-1185">Reference proteome</keyword>
<evidence type="ECO:0000256" key="1">
    <source>
        <dbReference type="SAM" id="MobiDB-lite"/>
    </source>
</evidence>
<dbReference type="EMBL" id="JBBBZM010000035">
    <property type="protein sequence ID" value="KAL0637382.1"/>
    <property type="molecule type" value="Genomic_DNA"/>
</dbReference>
<dbReference type="Proteomes" id="UP001447188">
    <property type="component" value="Unassembled WGS sequence"/>
</dbReference>
<evidence type="ECO:0000313" key="3">
    <source>
        <dbReference type="Proteomes" id="UP001447188"/>
    </source>
</evidence>